<keyword evidence="1" id="KW-1003">Cell membrane</keyword>
<keyword evidence="14" id="KW-1185">Reference proteome</keyword>
<keyword evidence="2 10" id="KW-0645">Protease</keyword>
<dbReference type="EMBL" id="SLUB01000076">
    <property type="protein sequence ID" value="THE09496.1"/>
    <property type="molecule type" value="Genomic_DNA"/>
</dbReference>
<dbReference type="Proteomes" id="UP000306477">
    <property type="component" value="Unassembled WGS sequence"/>
</dbReference>
<dbReference type="OrthoDB" id="15218at2"/>
<dbReference type="InterPro" id="IPR001915">
    <property type="entry name" value="Peptidase_M48"/>
</dbReference>
<keyword evidence="4" id="KW-0479">Metal-binding</keyword>
<evidence type="ECO:0000256" key="1">
    <source>
        <dbReference type="ARBA" id="ARBA00022475"/>
    </source>
</evidence>
<evidence type="ECO:0000256" key="10">
    <source>
        <dbReference type="RuleBase" id="RU003983"/>
    </source>
</evidence>
<feature type="transmembrane region" description="Helical" evidence="11">
    <location>
        <begin position="187"/>
        <end position="207"/>
    </location>
</feature>
<feature type="transmembrane region" description="Helical" evidence="11">
    <location>
        <begin position="40"/>
        <end position="59"/>
    </location>
</feature>
<dbReference type="InterPro" id="IPR050083">
    <property type="entry name" value="HtpX_protease"/>
</dbReference>
<evidence type="ECO:0000256" key="7">
    <source>
        <dbReference type="ARBA" id="ARBA00022989"/>
    </source>
</evidence>
<comment type="similarity">
    <text evidence="10">Belongs to the peptidase M48 family.</text>
</comment>
<sequence length="283" mass="31965">MYILDFGKRLIRKQNIGIFIYLILNTILVMAIFGDPLVGFIMYIISLVLALSPIGEWILRLQQGCKPLARKEHIERLMPLFNEVYNRAKEIDPSIPDGVKLFISKDTAPNAFATGRKTICLTKGMLEFSDEEIKATLAHEFGHLSAKDTDFILIITVGNMIVSALFIIYRIIIWFVGIMTSFINNSLSSLLMTFLIDVVLVGLMWLWTKFGTVLVMYSVRKNEYEADVFAHKCGFGTSLIHVLDRISQFDGQTSKGLWANLASSHPDPDQRIGKLQELNDVVA</sequence>
<organism evidence="13 14">
    <name type="scientific">Bacillus timonensis</name>
    <dbReference type="NCBI Taxonomy" id="1033734"/>
    <lineage>
        <taxon>Bacteria</taxon>
        <taxon>Bacillati</taxon>
        <taxon>Bacillota</taxon>
        <taxon>Bacilli</taxon>
        <taxon>Bacillales</taxon>
        <taxon>Bacillaceae</taxon>
        <taxon>Bacillus</taxon>
    </lineage>
</organism>
<dbReference type="PANTHER" id="PTHR43221">
    <property type="entry name" value="PROTEASE HTPX"/>
    <property type="match status" value="1"/>
</dbReference>
<keyword evidence="3 11" id="KW-0812">Transmembrane</keyword>
<keyword evidence="9 11" id="KW-0472">Membrane</keyword>
<comment type="caution">
    <text evidence="13">The sequence shown here is derived from an EMBL/GenBank/DDBJ whole genome shotgun (WGS) entry which is preliminary data.</text>
</comment>
<evidence type="ECO:0000256" key="9">
    <source>
        <dbReference type="ARBA" id="ARBA00023136"/>
    </source>
</evidence>
<evidence type="ECO:0000313" key="13">
    <source>
        <dbReference type="EMBL" id="THE09496.1"/>
    </source>
</evidence>
<keyword evidence="5 10" id="KW-0378">Hydrolase</keyword>
<evidence type="ECO:0000313" key="14">
    <source>
        <dbReference type="Proteomes" id="UP000306477"/>
    </source>
</evidence>
<evidence type="ECO:0000256" key="2">
    <source>
        <dbReference type="ARBA" id="ARBA00022670"/>
    </source>
</evidence>
<gene>
    <name evidence="13" type="ORF">E1I69_22180</name>
</gene>
<keyword evidence="6 10" id="KW-0862">Zinc</keyword>
<evidence type="ECO:0000256" key="3">
    <source>
        <dbReference type="ARBA" id="ARBA00022692"/>
    </source>
</evidence>
<feature type="transmembrane region" description="Helical" evidence="11">
    <location>
        <begin position="16"/>
        <end position="34"/>
    </location>
</feature>
<feature type="transmembrane region" description="Helical" evidence="11">
    <location>
        <begin position="151"/>
        <end position="175"/>
    </location>
</feature>
<dbReference type="RefSeq" id="WP_136381713.1">
    <property type="nucleotide sequence ID" value="NZ_SLUB01000076.1"/>
</dbReference>
<reference evidence="13 14" key="1">
    <citation type="journal article" date="2019" name="Indoor Air">
        <title>Impacts of indoor surface finishes on bacterial viability.</title>
        <authorList>
            <person name="Hu J."/>
            <person name="Maamar S.B."/>
            <person name="Glawe A.J."/>
            <person name="Gottel N."/>
            <person name="Gilbert J.A."/>
            <person name="Hartmann E.M."/>
        </authorList>
    </citation>
    <scope>NUCLEOTIDE SEQUENCE [LARGE SCALE GENOMIC DNA]</scope>
    <source>
        <strain evidence="13 14">AF060A6</strain>
    </source>
</reference>
<dbReference type="GO" id="GO:0046872">
    <property type="term" value="F:metal ion binding"/>
    <property type="evidence" value="ECO:0007669"/>
    <property type="project" value="UniProtKB-KW"/>
</dbReference>
<evidence type="ECO:0000256" key="4">
    <source>
        <dbReference type="ARBA" id="ARBA00022723"/>
    </source>
</evidence>
<accession>A0A4S3PKE3</accession>
<dbReference type="PANTHER" id="PTHR43221:SF2">
    <property type="entry name" value="PROTEASE HTPX HOMOLOG"/>
    <property type="match status" value="1"/>
</dbReference>
<evidence type="ECO:0000256" key="6">
    <source>
        <dbReference type="ARBA" id="ARBA00022833"/>
    </source>
</evidence>
<evidence type="ECO:0000259" key="12">
    <source>
        <dbReference type="Pfam" id="PF01435"/>
    </source>
</evidence>
<comment type="cofactor">
    <cofactor evidence="10">
        <name>Zn(2+)</name>
        <dbReference type="ChEBI" id="CHEBI:29105"/>
    </cofactor>
    <text evidence="10">Binds 1 zinc ion per subunit.</text>
</comment>
<protein>
    <recommendedName>
        <fullName evidence="12">Peptidase M48 domain-containing protein</fullName>
    </recommendedName>
</protein>
<dbReference type="GO" id="GO:0006508">
    <property type="term" value="P:proteolysis"/>
    <property type="evidence" value="ECO:0007669"/>
    <property type="project" value="UniProtKB-KW"/>
</dbReference>
<dbReference type="Pfam" id="PF01435">
    <property type="entry name" value="Peptidase_M48"/>
    <property type="match status" value="1"/>
</dbReference>
<evidence type="ECO:0000256" key="11">
    <source>
        <dbReference type="SAM" id="Phobius"/>
    </source>
</evidence>
<feature type="domain" description="Peptidase M48" evidence="12">
    <location>
        <begin position="100"/>
        <end position="278"/>
    </location>
</feature>
<dbReference type="GO" id="GO:0004222">
    <property type="term" value="F:metalloendopeptidase activity"/>
    <property type="evidence" value="ECO:0007669"/>
    <property type="project" value="InterPro"/>
</dbReference>
<dbReference type="AlphaFoldDB" id="A0A4S3PKE3"/>
<name>A0A4S3PKE3_9BACI</name>
<dbReference type="Gene3D" id="3.30.2010.10">
    <property type="entry name" value="Metalloproteases ('zincins'), catalytic domain"/>
    <property type="match status" value="1"/>
</dbReference>
<evidence type="ECO:0000256" key="8">
    <source>
        <dbReference type="ARBA" id="ARBA00023049"/>
    </source>
</evidence>
<evidence type="ECO:0000256" key="5">
    <source>
        <dbReference type="ARBA" id="ARBA00022801"/>
    </source>
</evidence>
<keyword evidence="7 11" id="KW-1133">Transmembrane helix</keyword>
<keyword evidence="8 10" id="KW-0482">Metalloprotease</keyword>
<proteinExistence type="inferred from homology"/>
<dbReference type="CDD" id="cd07337">
    <property type="entry name" value="M48B_HtpX_like"/>
    <property type="match status" value="1"/>
</dbReference>